<protein>
    <submittedName>
        <fullName evidence="1">Uncharacterized protein</fullName>
    </submittedName>
</protein>
<dbReference type="EMBL" id="CP096019">
    <property type="protein sequence ID" value="UPM43306.1"/>
    <property type="molecule type" value="Genomic_DNA"/>
</dbReference>
<keyword evidence="2" id="KW-1185">Reference proteome</keyword>
<evidence type="ECO:0000313" key="2">
    <source>
        <dbReference type="Proteomes" id="UP000831768"/>
    </source>
</evidence>
<proteinExistence type="predicted"/>
<organism evidence="1 2">
    <name type="scientific">Halocatena salina</name>
    <dbReference type="NCBI Taxonomy" id="2934340"/>
    <lineage>
        <taxon>Archaea</taxon>
        <taxon>Methanobacteriati</taxon>
        <taxon>Methanobacteriota</taxon>
        <taxon>Stenosarchaea group</taxon>
        <taxon>Halobacteria</taxon>
        <taxon>Halobacteriales</taxon>
        <taxon>Natronomonadaceae</taxon>
        <taxon>Halocatena</taxon>
    </lineage>
</organism>
<dbReference type="AlphaFoldDB" id="A0A8U0A395"/>
<dbReference type="RefSeq" id="WP_247993973.1">
    <property type="nucleotide sequence ID" value="NZ_CP096019.1"/>
</dbReference>
<dbReference type="GeneID" id="71926859"/>
<reference evidence="1" key="1">
    <citation type="submission" date="2022-04" db="EMBL/GenBank/DDBJ databases">
        <title>Halocatena sp. nov., isolated from a salt lake.</title>
        <authorList>
            <person name="Cui H.-L."/>
        </authorList>
    </citation>
    <scope>NUCLEOTIDE SEQUENCE</scope>
    <source>
        <strain evidence="1">AD-1</strain>
    </source>
</reference>
<sequence length="74" mass="7574">MTRTFRTVLTVALLVTLIAGGAGTAAAEQTDINSGCTTVVNDNDLVDVDNTANNISTNVLGIQADDTNVHVLSG</sequence>
<accession>A0A8U0A395</accession>
<name>A0A8U0A395_9EURY</name>
<gene>
    <name evidence="1" type="ORF">MW046_02390</name>
</gene>
<dbReference type="Proteomes" id="UP000831768">
    <property type="component" value="Chromosome"/>
</dbReference>
<dbReference type="KEGG" id="haad:MW046_02390"/>
<evidence type="ECO:0000313" key="1">
    <source>
        <dbReference type="EMBL" id="UPM43306.1"/>
    </source>
</evidence>